<comment type="caution">
    <text evidence="1">The sequence shown here is derived from an EMBL/GenBank/DDBJ whole genome shotgun (WGS) entry which is preliminary data.</text>
</comment>
<organism evidence="1 2">
    <name type="scientific">Cylindrotheca closterium</name>
    <dbReference type="NCBI Taxonomy" id="2856"/>
    <lineage>
        <taxon>Eukaryota</taxon>
        <taxon>Sar</taxon>
        <taxon>Stramenopiles</taxon>
        <taxon>Ochrophyta</taxon>
        <taxon>Bacillariophyta</taxon>
        <taxon>Bacillariophyceae</taxon>
        <taxon>Bacillariophycidae</taxon>
        <taxon>Bacillariales</taxon>
        <taxon>Bacillariaceae</taxon>
        <taxon>Cylindrotheca</taxon>
    </lineage>
</organism>
<accession>A0AAD2JGX2</accession>
<keyword evidence="2" id="KW-1185">Reference proteome</keyword>
<dbReference type="AlphaFoldDB" id="A0AAD2JGX2"/>
<dbReference type="Proteomes" id="UP001295423">
    <property type="component" value="Unassembled WGS sequence"/>
</dbReference>
<name>A0AAD2JGX2_9STRA</name>
<protein>
    <submittedName>
        <fullName evidence="1">Uncharacterized protein</fullName>
    </submittedName>
</protein>
<proteinExistence type="predicted"/>
<reference evidence="1" key="1">
    <citation type="submission" date="2023-08" db="EMBL/GenBank/DDBJ databases">
        <authorList>
            <person name="Audoor S."/>
            <person name="Bilcke G."/>
        </authorList>
    </citation>
    <scope>NUCLEOTIDE SEQUENCE</scope>
</reference>
<evidence type="ECO:0000313" key="2">
    <source>
        <dbReference type="Proteomes" id="UP001295423"/>
    </source>
</evidence>
<gene>
    <name evidence="1" type="ORF">CYCCA115_LOCUS12047</name>
</gene>
<dbReference type="EMBL" id="CAKOGP040001758">
    <property type="protein sequence ID" value="CAJ1949344.1"/>
    <property type="molecule type" value="Genomic_DNA"/>
</dbReference>
<evidence type="ECO:0000313" key="1">
    <source>
        <dbReference type="EMBL" id="CAJ1949344.1"/>
    </source>
</evidence>
<sequence length="140" mass="16433">MTKTLLCCDYEDFDTALDLKFKIQEELGFKVMLDVEDWGTTKQAENKNTRCKRNDNLRVSQELKRADVLLVFHFHEFNISAWVILENTDEIQQQHHDKAKKQAERKSYFPECIDFSDSFAEGITIFESILRTDYGLVATQ</sequence>